<reference evidence="2 3" key="2">
    <citation type="journal article" date="2021" name="Curr. Genet.">
        <title>Genetic response to nitrogen starvation in the aggressive Eucalyptus foliar pathogen Teratosphaeria destructans.</title>
        <authorList>
            <person name="Havenga M."/>
            <person name="Wingfield B.D."/>
            <person name="Wingfield M.J."/>
            <person name="Dreyer L.L."/>
            <person name="Roets F."/>
            <person name="Aylward J."/>
        </authorList>
    </citation>
    <scope>NUCLEOTIDE SEQUENCE [LARGE SCALE GENOMIC DNA]</scope>
    <source>
        <strain evidence="2">CMW44962</strain>
    </source>
</reference>
<evidence type="ECO:0000256" key="1">
    <source>
        <dbReference type="SAM" id="MobiDB-lite"/>
    </source>
</evidence>
<dbReference type="Proteomes" id="UP001138500">
    <property type="component" value="Unassembled WGS sequence"/>
</dbReference>
<sequence>MATAAGGPGRNDDDDGADCFREKLKLRRRLPSEVRLTRSAAAVDDESGATGVGVEGAGGRGTGRGTGRCETL</sequence>
<evidence type="ECO:0000313" key="3">
    <source>
        <dbReference type="Proteomes" id="UP001138500"/>
    </source>
</evidence>
<reference evidence="2 3" key="1">
    <citation type="journal article" date="2018" name="IMA Fungus">
        <title>IMA Genome-F 10: Nine draft genome sequences of Claviceps purpurea s.lat., including C. arundinis, C. humidiphila, and C. cf. spartinae, pseudomolecules for the pitch canker pathogen Fusarium circinatum, draft genome of Davidsoniella eucalypti, Grosmannia galeiformis, Quambalaria eucalypti, and Teratosphaeria destructans.</title>
        <authorList>
            <person name="Wingfield B.D."/>
            <person name="Liu M."/>
            <person name="Nguyen H.D."/>
            <person name="Lane F.A."/>
            <person name="Morgan S.W."/>
            <person name="De Vos L."/>
            <person name="Wilken P.M."/>
            <person name="Duong T.A."/>
            <person name="Aylward J."/>
            <person name="Coetzee M.P."/>
            <person name="Dadej K."/>
            <person name="De Beer Z.W."/>
            <person name="Findlay W."/>
            <person name="Havenga M."/>
            <person name="Kolarik M."/>
            <person name="Menzies J.G."/>
            <person name="Naidoo K."/>
            <person name="Pochopski O."/>
            <person name="Shoukouhi P."/>
            <person name="Santana Q.C."/>
            <person name="Seifert K.A."/>
            <person name="Soal N."/>
            <person name="Steenkamp E.T."/>
            <person name="Tatham C.T."/>
            <person name="van der Nest M.A."/>
            <person name="Wingfield M.J."/>
        </authorList>
    </citation>
    <scope>NUCLEOTIDE SEQUENCE [LARGE SCALE GENOMIC DNA]</scope>
    <source>
        <strain evidence="2">CMW44962</strain>
    </source>
</reference>
<comment type="caution">
    <text evidence="2">The sequence shown here is derived from an EMBL/GenBank/DDBJ whole genome shotgun (WGS) entry which is preliminary data.</text>
</comment>
<organism evidence="2 3">
    <name type="scientific">Teratosphaeria destructans</name>
    <dbReference type="NCBI Taxonomy" id="418781"/>
    <lineage>
        <taxon>Eukaryota</taxon>
        <taxon>Fungi</taxon>
        <taxon>Dikarya</taxon>
        <taxon>Ascomycota</taxon>
        <taxon>Pezizomycotina</taxon>
        <taxon>Dothideomycetes</taxon>
        <taxon>Dothideomycetidae</taxon>
        <taxon>Mycosphaerellales</taxon>
        <taxon>Teratosphaeriaceae</taxon>
        <taxon>Teratosphaeria</taxon>
    </lineage>
</organism>
<proteinExistence type="predicted"/>
<feature type="region of interest" description="Disordered" evidence="1">
    <location>
        <begin position="41"/>
        <end position="72"/>
    </location>
</feature>
<keyword evidence="3" id="KW-1185">Reference proteome</keyword>
<dbReference type="AlphaFoldDB" id="A0A9W7W6R3"/>
<protein>
    <submittedName>
        <fullName evidence="2">Uncharacterized protein</fullName>
    </submittedName>
</protein>
<dbReference type="EMBL" id="RIBY02000103">
    <property type="protein sequence ID" value="KAH9845313.1"/>
    <property type="molecule type" value="Genomic_DNA"/>
</dbReference>
<accession>A0A9W7W6R3</accession>
<evidence type="ECO:0000313" key="2">
    <source>
        <dbReference type="EMBL" id="KAH9845313.1"/>
    </source>
</evidence>
<feature type="compositionally biased region" description="Gly residues" evidence="1">
    <location>
        <begin position="50"/>
        <end position="66"/>
    </location>
</feature>
<gene>
    <name evidence="2" type="ORF">Tdes44962_MAKER10491</name>
</gene>
<name>A0A9W7W6R3_9PEZI</name>